<reference evidence="3 4" key="1">
    <citation type="submission" date="2020-08" db="EMBL/GenBank/DDBJ databases">
        <title>Exploring microbial biodiversity for novel pathways involved in the catabolism of aromatic compounds derived from lignin.</title>
        <authorList>
            <person name="Elkins J."/>
        </authorList>
    </citation>
    <scope>NUCLEOTIDE SEQUENCE [LARGE SCALE GENOMIC DNA]</scope>
    <source>
        <strain evidence="3 4">B1D3A</strain>
    </source>
</reference>
<dbReference type="Proteomes" id="UP001138540">
    <property type="component" value="Unassembled WGS sequence"/>
</dbReference>
<feature type="signal peptide" evidence="1">
    <location>
        <begin position="1"/>
        <end position="22"/>
    </location>
</feature>
<dbReference type="Pfam" id="PF07589">
    <property type="entry name" value="PEP-CTERM"/>
    <property type="match status" value="1"/>
</dbReference>
<comment type="caution">
    <text evidence="3">The sequence shown here is derived from an EMBL/GenBank/DDBJ whole genome shotgun (WGS) entry which is preliminary data.</text>
</comment>
<dbReference type="NCBIfam" id="TIGR02595">
    <property type="entry name" value="PEP_CTERM"/>
    <property type="match status" value="1"/>
</dbReference>
<gene>
    <name evidence="3" type="ORF">HNP60_002324</name>
</gene>
<feature type="domain" description="Ice-binding protein C-terminal" evidence="2">
    <location>
        <begin position="201"/>
        <end position="225"/>
    </location>
</feature>
<evidence type="ECO:0000313" key="3">
    <source>
        <dbReference type="EMBL" id="MBB5986350.1"/>
    </source>
</evidence>
<dbReference type="NCBIfam" id="NF035944">
    <property type="entry name" value="PEPxxWA-CTERM"/>
    <property type="match status" value="1"/>
</dbReference>
<feature type="chain" id="PRO_5045517763" description="Ice-binding protein C-terminal domain-containing protein" evidence="1">
    <location>
        <begin position="23"/>
        <end position="233"/>
    </location>
</feature>
<name>A0ABR6NGD9_9SPHN</name>
<dbReference type="InterPro" id="IPR013424">
    <property type="entry name" value="Ice-binding_C"/>
</dbReference>
<dbReference type="EMBL" id="JACHKA010000001">
    <property type="protein sequence ID" value="MBB5986350.1"/>
    <property type="molecule type" value="Genomic_DNA"/>
</dbReference>
<evidence type="ECO:0000313" key="4">
    <source>
        <dbReference type="Proteomes" id="UP001138540"/>
    </source>
</evidence>
<organism evidence="3 4">
    <name type="scientific">Sphingobium lignivorans</name>
    <dbReference type="NCBI Taxonomy" id="2735886"/>
    <lineage>
        <taxon>Bacteria</taxon>
        <taxon>Pseudomonadati</taxon>
        <taxon>Pseudomonadota</taxon>
        <taxon>Alphaproteobacteria</taxon>
        <taxon>Sphingomonadales</taxon>
        <taxon>Sphingomonadaceae</taxon>
        <taxon>Sphingobium</taxon>
    </lineage>
</organism>
<accession>A0ABR6NGD9</accession>
<protein>
    <recommendedName>
        <fullName evidence="2">Ice-binding protein C-terminal domain-containing protein</fullName>
    </recommendedName>
</protein>
<keyword evidence="1" id="KW-0732">Signal</keyword>
<dbReference type="RefSeq" id="WP_260394850.1">
    <property type="nucleotide sequence ID" value="NZ_JACHKA010000001.1"/>
</dbReference>
<evidence type="ECO:0000256" key="1">
    <source>
        <dbReference type="SAM" id="SignalP"/>
    </source>
</evidence>
<sequence>MKRSIAAAACVLAAFTAVSANAEVISLNFAGLDGDAQELVLDYYNGGTGSLGSGPGTNYGISFSDNAIACSVQPGGSCNSGGLPTGGNLLFFLTGDASTMNVAGGFDTGFSFYYSAINNPAFVSVWSGLDGTGDLLATINLATTPSDPGSAACAGGGFCPFVPIGVAFEGIAMSVDFGGSANQVAFAAITLNSDVPGPAPAVPEPATWAMMIGGMGLVGASMRRRRVKVAFAA</sequence>
<keyword evidence="4" id="KW-1185">Reference proteome</keyword>
<evidence type="ECO:0000259" key="2">
    <source>
        <dbReference type="Pfam" id="PF07589"/>
    </source>
</evidence>
<proteinExistence type="predicted"/>